<dbReference type="RefSeq" id="WP_035330997.1">
    <property type="nucleotide sequence ID" value="NZ_APVL01000012.1"/>
</dbReference>
<dbReference type="EMBL" id="APVL01000012">
    <property type="protein sequence ID" value="EWG09973.1"/>
    <property type="molecule type" value="Genomic_DNA"/>
</dbReference>
<evidence type="ECO:0000313" key="1">
    <source>
        <dbReference type="EMBL" id="EWG09973.1"/>
    </source>
</evidence>
<dbReference type="AlphaFoldDB" id="W7KUV9"/>
<gene>
    <name evidence="1" type="ORF">PBF_16379</name>
</gene>
<dbReference type="InterPro" id="IPR036457">
    <property type="entry name" value="PPM-type-like_dom_sf"/>
</dbReference>
<dbReference type="SUPFAM" id="SSF81606">
    <property type="entry name" value="PP2C-like"/>
    <property type="match status" value="1"/>
</dbReference>
<dbReference type="PATRIC" id="fig|1307436.3.peg.3515"/>
<dbReference type="Proteomes" id="UP000019270">
    <property type="component" value="Unassembled WGS sequence"/>
</dbReference>
<sequence length="295" mass="33074">MKISTVYTKGNREINEDAIVVDTDQNIFAVIDGATGLGGLPGSLASGIVKEYLEKNTSIPLIEKVKEGNKQLLAAAEKNIGTSLDQIPKYKRSSCGLAAIQIHLDEVGKVNSLDYVSAGDCMLFLEFKDGSIRQITYDHIDRLDTVAIQLMQNTWEKVLKEKSIDSFSPEQLKEKQKELRGNVQHILQENRNKLNTIDGYGIIDGDHEAMKFFEYGRIPLISVNKILLLSDGLKIHTERTSTKQETWLTTAQSAFKSGLTELEKRIIKDEESDPACFYFPRLKQHDDKSGILIVL</sequence>
<organism evidence="1 2">
    <name type="scientific">Cytobacillus firmus DS1</name>
    <dbReference type="NCBI Taxonomy" id="1307436"/>
    <lineage>
        <taxon>Bacteria</taxon>
        <taxon>Bacillati</taxon>
        <taxon>Bacillota</taxon>
        <taxon>Bacilli</taxon>
        <taxon>Bacillales</taxon>
        <taxon>Bacillaceae</taxon>
        <taxon>Cytobacillus</taxon>
    </lineage>
</organism>
<name>W7KUV9_CYTFI</name>
<protein>
    <recommendedName>
        <fullName evidence="3">PPM-type phosphatase domain-containing protein</fullName>
    </recommendedName>
</protein>
<reference evidence="2" key="1">
    <citation type="submission" date="2013-03" db="EMBL/GenBank/DDBJ databases">
        <title>Draft genome sequence of Bacillus firmus DS1.</title>
        <authorList>
            <person name="Peng D."/>
            <person name="Zhu L."/>
            <person name="Sun M."/>
        </authorList>
    </citation>
    <scope>NUCLEOTIDE SEQUENCE [LARGE SCALE GENOMIC DNA]</scope>
    <source>
        <strain evidence="2">DS1</strain>
    </source>
</reference>
<dbReference type="eggNOG" id="COG0631">
    <property type="taxonomic scope" value="Bacteria"/>
</dbReference>
<evidence type="ECO:0008006" key="3">
    <source>
        <dbReference type="Google" id="ProtNLM"/>
    </source>
</evidence>
<proteinExistence type="predicted"/>
<dbReference type="Gene3D" id="3.60.40.10">
    <property type="entry name" value="PPM-type phosphatase domain"/>
    <property type="match status" value="1"/>
</dbReference>
<evidence type="ECO:0000313" key="2">
    <source>
        <dbReference type="Proteomes" id="UP000019270"/>
    </source>
</evidence>
<dbReference type="OrthoDB" id="1755431at2"/>
<accession>W7KUV9</accession>
<reference evidence="1 2" key="2">
    <citation type="journal article" date="2016" name="Sci. Rep.">
        <title>A novel serine protease, Sep1, from Bacillus firmus DS-1 has nematicidal activity and degrades multiple intestinal-associated nematode proteins.</title>
        <authorList>
            <person name="Geng C."/>
            <person name="Nie X."/>
            <person name="Tang Z."/>
            <person name="Zhang Y."/>
            <person name="Lin J."/>
            <person name="Sun M."/>
            <person name="Peng D."/>
        </authorList>
    </citation>
    <scope>NUCLEOTIDE SEQUENCE [LARGE SCALE GENOMIC DNA]</scope>
    <source>
        <strain evidence="1 2">DS1</strain>
    </source>
</reference>
<comment type="caution">
    <text evidence="1">The sequence shown here is derived from an EMBL/GenBank/DDBJ whole genome shotgun (WGS) entry which is preliminary data.</text>
</comment>